<dbReference type="SUPFAM" id="SSF63380">
    <property type="entry name" value="Riboflavin synthase domain-like"/>
    <property type="match status" value="1"/>
</dbReference>
<dbReference type="Proteomes" id="UP000008229">
    <property type="component" value="Chromosome"/>
</dbReference>
<dbReference type="Gene3D" id="3.40.50.80">
    <property type="entry name" value="Nucleotide-binding domain of ferredoxin-NADP reductase (FNR) module"/>
    <property type="match status" value="1"/>
</dbReference>
<reference evidence="2 3" key="1">
    <citation type="journal article" date="2010" name="Stand. Genomic Sci.">
        <title>Complete genome sequence of Conexibacter woesei type strain (ID131577).</title>
        <authorList>
            <person name="Pukall R."/>
            <person name="Lapidus A."/>
            <person name="Glavina Del Rio T."/>
            <person name="Copeland A."/>
            <person name="Tice H."/>
            <person name="Cheng J.-F."/>
            <person name="Lucas S."/>
            <person name="Chen F."/>
            <person name="Nolan M."/>
            <person name="Bruce D."/>
            <person name="Goodwin L."/>
            <person name="Pitluck S."/>
            <person name="Mavromatis K."/>
            <person name="Ivanova N."/>
            <person name="Ovchinnikova G."/>
            <person name="Pati A."/>
            <person name="Chen A."/>
            <person name="Palaniappan K."/>
            <person name="Land M."/>
            <person name="Hauser L."/>
            <person name="Chang Y.-J."/>
            <person name="Jeffries C.D."/>
            <person name="Chain P."/>
            <person name="Meincke L."/>
            <person name="Sims D."/>
            <person name="Brettin T."/>
            <person name="Detter J.C."/>
            <person name="Rohde M."/>
            <person name="Goeker M."/>
            <person name="Bristow J."/>
            <person name="Eisen J.A."/>
            <person name="Markowitz V."/>
            <person name="Kyrpides N.C."/>
            <person name="Klenk H.-P."/>
            <person name="Hugenholtz P."/>
        </authorList>
    </citation>
    <scope>NUCLEOTIDE SEQUENCE [LARGE SCALE GENOMIC DNA]</scope>
    <source>
        <strain evidence="3">DSM 14684 / CIP 108061 / JCM 11494 / NBRC 100937 / ID131577</strain>
    </source>
</reference>
<accession>D3F5H8</accession>
<dbReference type="STRING" id="469383.Cwoe_2220"/>
<keyword evidence="3" id="KW-1185">Reference proteome</keyword>
<protein>
    <submittedName>
        <fullName evidence="2">Siderophore-interacting protein</fullName>
    </submittedName>
</protein>
<gene>
    <name evidence="2" type="ordered locus">Cwoe_2220</name>
</gene>
<sequence length="298" mass="31891">MSGETTSVPARQLLRAAIDERRARLLLTVAGVRAVERVAERFTRVRLQGDGLRAYRDARPADAFKLHLPSAPHAPVPLPTYDERGRARWPAAVGRPATRPFTVVDADPQAGTLAFDVLSQPGGATAGWLDGAMVGDRVSLTGMRTDFVDCDAAEHLLLVGDASALPAVAAIIRSVPARKRLTAVVDLDAADLPLLPAHPRLDVVGAAPGTLAEALRDVALGMPTQVWIGAESEAVRRARRVVLDELRVHPDALHASGYWKRGSDGDAHFDASLERFNVARDAGRDVGDPGLLQQLAFE</sequence>
<dbReference type="EMBL" id="CP001854">
    <property type="protein sequence ID" value="ADB50645.1"/>
    <property type="molecule type" value="Genomic_DNA"/>
</dbReference>
<dbReference type="AlphaFoldDB" id="D3F5H8"/>
<organism evidence="2 3">
    <name type="scientific">Conexibacter woesei (strain DSM 14684 / CCUG 47730 / CIP 108061 / JCM 11494 / NBRC 100937 / ID131577)</name>
    <dbReference type="NCBI Taxonomy" id="469383"/>
    <lineage>
        <taxon>Bacteria</taxon>
        <taxon>Bacillati</taxon>
        <taxon>Actinomycetota</taxon>
        <taxon>Thermoleophilia</taxon>
        <taxon>Solirubrobacterales</taxon>
        <taxon>Conexibacteraceae</taxon>
        <taxon>Conexibacter</taxon>
    </lineage>
</organism>
<dbReference type="InterPro" id="IPR039374">
    <property type="entry name" value="SIP_fam"/>
</dbReference>
<dbReference type="PROSITE" id="PS51384">
    <property type="entry name" value="FAD_FR"/>
    <property type="match status" value="1"/>
</dbReference>
<dbReference type="RefSeq" id="WP_012933696.1">
    <property type="nucleotide sequence ID" value="NC_013739.1"/>
</dbReference>
<dbReference type="Pfam" id="PF04954">
    <property type="entry name" value="SIP"/>
    <property type="match status" value="1"/>
</dbReference>
<feature type="domain" description="FAD-binding FR-type" evidence="1">
    <location>
        <begin position="22"/>
        <end position="150"/>
    </location>
</feature>
<dbReference type="InterPro" id="IPR007037">
    <property type="entry name" value="SIP_rossman_dom"/>
</dbReference>
<dbReference type="CDD" id="cd06193">
    <property type="entry name" value="siderophore_interacting"/>
    <property type="match status" value="1"/>
</dbReference>
<dbReference type="HOGENOM" id="CLU_040923_3_0_11"/>
<dbReference type="PANTHER" id="PTHR30157">
    <property type="entry name" value="FERRIC REDUCTASE, NADPH-DEPENDENT"/>
    <property type="match status" value="1"/>
</dbReference>
<dbReference type="Pfam" id="PF08021">
    <property type="entry name" value="FAD_binding_9"/>
    <property type="match status" value="1"/>
</dbReference>
<dbReference type="GO" id="GO:0016491">
    <property type="term" value="F:oxidoreductase activity"/>
    <property type="evidence" value="ECO:0007669"/>
    <property type="project" value="InterPro"/>
</dbReference>
<evidence type="ECO:0000259" key="1">
    <source>
        <dbReference type="PROSITE" id="PS51384"/>
    </source>
</evidence>
<dbReference type="PANTHER" id="PTHR30157:SF0">
    <property type="entry name" value="NADPH-DEPENDENT FERRIC-CHELATE REDUCTASE"/>
    <property type="match status" value="1"/>
</dbReference>
<name>D3F5H8_CONWI</name>
<dbReference type="InterPro" id="IPR013113">
    <property type="entry name" value="SIP_FAD-bd"/>
</dbReference>
<dbReference type="InterPro" id="IPR039261">
    <property type="entry name" value="FNR_nucleotide-bd"/>
</dbReference>
<dbReference type="KEGG" id="cwo:Cwoe_2220"/>
<reference evidence="3" key="2">
    <citation type="submission" date="2010-01" db="EMBL/GenBank/DDBJ databases">
        <title>The complete genome of Conexibacter woesei DSM 14684.</title>
        <authorList>
            <consortium name="US DOE Joint Genome Institute (JGI-PGF)"/>
            <person name="Lucas S."/>
            <person name="Copeland A."/>
            <person name="Lapidus A."/>
            <person name="Glavina del Rio T."/>
            <person name="Dalin E."/>
            <person name="Tice H."/>
            <person name="Bruce D."/>
            <person name="Goodwin L."/>
            <person name="Pitluck S."/>
            <person name="Kyrpides N."/>
            <person name="Mavromatis K."/>
            <person name="Ivanova N."/>
            <person name="Mikhailova N."/>
            <person name="Chertkov O."/>
            <person name="Brettin T."/>
            <person name="Detter J.C."/>
            <person name="Han C."/>
            <person name="Larimer F."/>
            <person name="Land M."/>
            <person name="Hauser L."/>
            <person name="Markowitz V."/>
            <person name="Cheng J.-F."/>
            <person name="Hugenholtz P."/>
            <person name="Woyke T."/>
            <person name="Wu D."/>
            <person name="Pukall R."/>
            <person name="Steenblock K."/>
            <person name="Schneider S."/>
            <person name="Klenk H.-P."/>
            <person name="Eisen J.A."/>
        </authorList>
    </citation>
    <scope>NUCLEOTIDE SEQUENCE [LARGE SCALE GENOMIC DNA]</scope>
    <source>
        <strain evidence="3">DSM 14684 / CIP 108061 / JCM 11494 / NBRC 100937 / ID131577</strain>
    </source>
</reference>
<dbReference type="InterPro" id="IPR017927">
    <property type="entry name" value="FAD-bd_FR_type"/>
</dbReference>
<dbReference type="eggNOG" id="COG2375">
    <property type="taxonomic scope" value="Bacteria"/>
</dbReference>
<proteinExistence type="predicted"/>
<evidence type="ECO:0000313" key="2">
    <source>
        <dbReference type="EMBL" id="ADB50645.1"/>
    </source>
</evidence>
<dbReference type="OrthoDB" id="3291337at2"/>
<dbReference type="InterPro" id="IPR017938">
    <property type="entry name" value="Riboflavin_synthase-like_b-brl"/>
</dbReference>
<dbReference type="Gene3D" id="2.40.30.10">
    <property type="entry name" value="Translation factors"/>
    <property type="match status" value="1"/>
</dbReference>
<evidence type="ECO:0000313" key="3">
    <source>
        <dbReference type="Proteomes" id="UP000008229"/>
    </source>
</evidence>